<keyword evidence="4" id="KW-1185">Reference proteome</keyword>
<feature type="compositionally biased region" description="Polar residues" evidence="1">
    <location>
        <begin position="150"/>
        <end position="159"/>
    </location>
</feature>
<evidence type="ECO:0000256" key="2">
    <source>
        <dbReference type="SAM" id="Phobius"/>
    </source>
</evidence>
<accession>A0A8H7B7Y8</accession>
<keyword evidence="2" id="KW-1133">Transmembrane helix</keyword>
<feature type="region of interest" description="Disordered" evidence="1">
    <location>
        <begin position="128"/>
        <end position="159"/>
    </location>
</feature>
<gene>
    <name evidence="3" type="ORF">GT037_007196</name>
</gene>
<dbReference type="GeneID" id="62205421"/>
<proteinExistence type="predicted"/>
<reference evidence="3" key="2">
    <citation type="submission" date="2020-08" db="EMBL/GenBank/DDBJ databases">
        <title>Draft Genome Sequence of Cumin Blight Pathogen Alternaria burnsii.</title>
        <authorList>
            <person name="Feng Z."/>
        </authorList>
    </citation>
    <scope>NUCLEOTIDE SEQUENCE</scope>
    <source>
        <strain evidence="3">CBS107.38</strain>
    </source>
</reference>
<feature type="transmembrane region" description="Helical" evidence="2">
    <location>
        <begin position="20"/>
        <end position="41"/>
    </location>
</feature>
<sequence length="159" mass="18057">MCPSSRPSQHHYTPRYSPRYRSVVTTLLILLCIPIFFYHLIPRYTSATDGIISSLAHKLHPAGTTSSFCTKEVGSLQCCALYLAAAPCQDECRKNHMDRETLALTKEYDECTDQCLVGYNKTCMTKTTEDADEQTKTEPPRQRGSRTAEWWSTVQHTSE</sequence>
<protein>
    <submittedName>
        <fullName evidence="3">Uncharacterized protein</fullName>
    </submittedName>
</protein>
<feature type="compositionally biased region" description="Basic and acidic residues" evidence="1">
    <location>
        <begin position="128"/>
        <end position="141"/>
    </location>
</feature>
<comment type="caution">
    <text evidence="3">The sequence shown here is derived from an EMBL/GenBank/DDBJ whole genome shotgun (WGS) entry which is preliminary data.</text>
</comment>
<dbReference type="AlphaFoldDB" id="A0A8H7B7Y8"/>
<reference evidence="3" key="1">
    <citation type="submission" date="2020-01" db="EMBL/GenBank/DDBJ databases">
        <authorList>
            <person name="Feng Z.H.Z."/>
        </authorList>
    </citation>
    <scope>NUCLEOTIDE SEQUENCE</scope>
    <source>
        <strain evidence="3">CBS107.38</strain>
    </source>
</reference>
<organism evidence="3 4">
    <name type="scientific">Alternaria burnsii</name>
    <dbReference type="NCBI Taxonomy" id="1187904"/>
    <lineage>
        <taxon>Eukaryota</taxon>
        <taxon>Fungi</taxon>
        <taxon>Dikarya</taxon>
        <taxon>Ascomycota</taxon>
        <taxon>Pezizomycotina</taxon>
        <taxon>Dothideomycetes</taxon>
        <taxon>Pleosporomycetidae</taxon>
        <taxon>Pleosporales</taxon>
        <taxon>Pleosporineae</taxon>
        <taxon>Pleosporaceae</taxon>
        <taxon>Alternaria</taxon>
        <taxon>Alternaria sect. Alternaria</taxon>
    </lineage>
</organism>
<keyword evidence="2" id="KW-0812">Transmembrane</keyword>
<keyword evidence="2" id="KW-0472">Membrane</keyword>
<dbReference type="Proteomes" id="UP000596902">
    <property type="component" value="Unassembled WGS sequence"/>
</dbReference>
<evidence type="ECO:0000256" key="1">
    <source>
        <dbReference type="SAM" id="MobiDB-lite"/>
    </source>
</evidence>
<evidence type="ECO:0000313" key="4">
    <source>
        <dbReference type="Proteomes" id="UP000596902"/>
    </source>
</evidence>
<evidence type="ECO:0000313" key="3">
    <source>
        <dbReference type="EMBL" id="KAF7674436.1"/>
    </source>
</evidence>
<name>A0A8H7B7Y8_9PLEO</name>
<dbReference type="RefSeq" id="XP_038784731.1">
    <property type="nucleotide sequence ID" value="XM_038932243.1"/>
</dbReference>
<dbReference type="EMBL" id="JAAABM010000010">
    <property type="protein sequence ID" value="KAF7674436.1"/>
    <property type="molecule type" value="Genomic_DNA"/>
</dbReference>